<dbReference type="PANTHER" id="PTHR18860">
    <property type="entry name" value="14-3-3 PROTEIN"/>
    <property type="match status" value="1"/>
</dbReference>
<dbReference type="AlphaFoldDB" id="A0A6I9QHX1"/>
<keyword evidence="4" id="KW-1185">Reference proteome</keyword>
<feature type="site" description="Interaction with phosphoserine on interacting protein" evidence="2">
    <location>
        <position position="134"/>
    </location>
</feature>
<dbReference type="PIRSF" id="PIRSF000868">
    <property type="entry name" value="14-3-3"/>
    <property type="match status" value="1"/>
</dbReference>
<organism evidence="4 5">
    <name type="scientific">Elaeis guineensis var. tenera</name>
    <name type="common">Oil palm</name>
    <dbReference type="NCBI Taxonomy" id="51953"/>
    <lineage>
        <taxon>Eukaryota</taxon>
        <taxon>Viridiplantae</taxon>
        <taxon>Streptophyta</taxon>
        <taxon>Embryophyta</taxon>
        <taxon>Tracheophyta</taxon>
        <taxon>Spermatophyta</taxon>
        <taxon>Magnoliopsida</taxon>
        <taxon>Liliopsida</taxon>
        <taxon>Arecaceae</taxon>
        <taxon>Arecoideae</taxon>
        <taxon>Cocoseae</taxon>
        <taxon>Elaeidinae</taxon>
        <taxon>Elaeis</taxon>
    </lineage>
</organism>
<dbReference type="InterPro" id="IPR036815">
    <property type="entry name" value="14-3-3_dom_sf"/>
</dbReference>
<dbReference type="OrthoDB" id="10260625at2759"/>
<evidence type="ECO:0000313" key="5">
    <source>
        <dbReference type="RefSeq" id="XP_010909801.2"/>
    </source>
</evidence>
<name>A0A6I9QHX1_ELAGV</name>
<dbReference type="Proteomes" id="UP000504607">
    <property type="component" value="Unplaced"/>
</dbReference>
<feature type="domain" description="14-3-3" evidence="3">
    <location>
        <begin position="5"/>
        <end position="241"/>
    </location>
</feature>
<evidence type="ECO:0000259" key="3">
    <source>
        <dbReference type="SMART" id="SM00101"/>
    </source>
</evidence>
<dbReference type="Pfam" id="PF00244">
    <property type="entry name" value="14-3-3"/>
    <property type="match status" value="1"/>
</dbReference>
<gene>
    <name evidence="5" type="primary">LOC105035799</name>
</gene>
<comment type="similarity">
    <text evidence="1">Belongs to the 14-3-3 family.</text>
</comment>
<dbReference type="Gene3D" id="1.20.190.20">
    <property type="entry name" value="14-3-3 domain"/>
    <property type="match status" value="1"/>
</dbReference>
<dbReference type="PRINTS" id="PR00305">
    <property type="entry name" value="1433ZETA"/>
</dbReference>
<dbReference type="SUPFAM" id="SSF48445">
    <property type="entry name" value="14-3-3 protein"/>
    <property type="match status" value="1"/>
</dbReference>
<proteinExistence type="inferred from homology"/>
<dbReference type="InterPro" id="IPR023410">
    <property type="entry name" value="14-3-3_domain"/>
</dbReference>
<feature type="site" description="Interaction with phosphoserine on interacting protein" evidence="2">
    <location>
        <position position="62"/>
    </location>
</feature>
<dbReference type="InterPro" id="IPR000308">
    <property type="entry name" value="14-3-3"/>
</dbReference>
<reference evidence="5" key="1">
    <citation type="submission" date="2025-08" db="UniProtKB">
        <authorList>
            <consortium name="RefSeq"/>
        </authorList>
    </citation>
    <scope>IDENTIFICATION</scope>
</reference>
<evidence type="ECO:0000313" key="4">
    <source>
        <dbReference type="Proteomes" id="UP000504607"/>
    </source>
</evidence>
<sequence>MAGAREKNMYMAKLAEKANRYDEMVEFMEKVAAAAAEEGKELTLEERNLLSVAYTTIVDDRRNSRKIVSSTEQEESRGNEDYAADIRDLRAKIEDDLTSRCAGILRLLDASLIPSASAAHSKVFYNKMKGDFHRYLAEFKTGSEREDAAKSALAAYNSAQDIAMAELAWSHPIRLNLCLGFSVFYYRILDSPGQARTLAKQALDGANAEHKASRRLMQCIENNLELWTPDPKLDRSDDSDDSDDSA</sequence>
<dbReference type="SMART" id="SM00101">
    <property type="entry name" value="14_3_3"/>
    <property type="match status" value="1"/>
</dbReference>
<protein>
    <submittedName>
        <fullName evidence="5">14-3-3-like protein 16R</fullName>
    </submittedName>
</protein>
<evidence type="ECO:0000256" key="1">
    <source>
        <dbReference type="ARBA" id="ARBA00006141"/>
    </source>
</evidence>
<evidence type="ECO:0000256" key="2">
    <source>
        <dbReference type="PIRSR" id="PIRSR000868-1"/>
    </source>
</evidence>
<dbReference type="RefSeq" id="XP_010909801.2">
    <property type="nucleotide sequence ID" value="XM_010911499.3"/>
</dbReference>
<dbReference type="InParanoid" id="A0A6I9QHX1"/>
<accession>A0A6I9QHX1</accession>